<evidence type="ECO:0000256" key="3">
    <source>
        <dbReference type="ARBA" id="ARBA00022676"/>
    </source>
</evidence>
<dbReference type="CDD" id="cd03785">
    <property type="entry name" value="GT28_MurG"/>
    <property type="match status" value="1"/>
</dbReference>
<keyword evidence="8 10" id="KW-0131">Cell cycle</keyword>
<dbReference type="Gene3D" id="3.40.50.2000">
    <property type="entry name" value="Glycogen Phosphorylase B"/>
    <property type="match status" value="2"/>
</dbReference>
<dbReference type="GO" id="GO:0050511">
    <property type="term" value="F:undecaprenyldiphospho-muramoylpentapeptide beta-N-acetylglucosaminyltransferase activity"/>
    <property type="evidence" value="ECO:0007669"/>
    <property type="project" value="UniProtKB-UniRule"/>
</dbReference>
<feature type="binding site" evidence="10">
    <location>
        <position position="195"/>
    </location>
    <ligand>
        <name>UDP-N-acetyl-alpha-D-glucosamine</name>
        <dbReference type="ChEBI" id="CHEBI:57705"/>
    </ligand>
</feature>
<comment type="caution">
    <text evidence="10">Lacks conserved residue(s) required for the propagation of feature annotation.</text>
</comment>
<dbReference type="GO" id="GO:0009252">
    <property type="term" value="P:peptidoglycan biosynthetic process"/>
    <property type="evidence" value="ECO:0007669"/>
    <property type="project" value="UniProtKB-UniRule"/>
</dbReference>
<evidence type="ECO:0000313" key="14">
    <source>
        <dbReference type="Proteomes" id="UP000030643"/>
    </source>
</evidence>
<keyword evidence="1 10" id="KW-1003">Cell membrane</keyword>
<dbReference type="GO" id="GO:0005886">
    <property type="term" value="C:plasma membrane"/>
    <property type="evidence" value="ECO:0007669"/>
    <property type="project" value="UniProtKB-SubCell"/>
</dbReference>
<evidence type="ECO:0000256" key="8">
    <source>
        <dbReference type="ARBA" id="ARBA00023306"/>
    </source>
</evidence>
<comment type="function">
    <text evidence="10">Cell wall formation. Catalyzes the transfer of a GlcNAc subunit on undecaprenyl-pyrophosphoryl-MurNAc-pentapeptide (lipid intermediate I) to form undecaprenyl-pyrophosphoryl-MurNAc-(pentapeptide)GlcNAc (lipid intermediate II).</text>
</comment>
<evidence type="ECO:0000259" key="12">
    <source>
        <dbReference type="Pfam" id="PF04101"/>
    </source>
</evidence>
<accession>A0A069CS47</accession>
<evidence type="ECO:0000256" key="9">
    <source>
        <dbReference type="ARBA" id="ARBA00023316"/>
    </source>
</evidence>
<dbReference type="PANTHER" id="PTHR21015">
    <property type="entry name" value="UDP-N-ACETYLGLUCOSAMINE--N-ACETYLMURAMYL-(PENTAPEPTIDE) PYROPHOSPHORYL-UNDECAPRENOL N-ACETYLGLUCOSAMINE TRANSFERASE 1"/>
    <property type="match status" value="1"/>
</dbReference>
<keyword evidence="4 10" id="KW-0808">Transferase</keyword>
<feature type="binding site" evidence="10">
    <location>
        <begin position="10"/>
        <end position="12"/>
    </location>
    <ligand>
        <name>UDP-N-acetyl-alpha-D-glucosamine</name>
        <dbReference type="ChEBI" id="CHEBI:57705"/>
    </ligand>
</feature>
<dbReference type="STRING" id="1329250.WOSG25_040750"/>
<dbReference type="UniPathway" id="UPA00219"/>
<dbReference type="AlphaFoldDB" id="A0A069CS47"/>
<keyword evidence="2 10" id="KW-0132">Cell division</keyword>
<organism evidence="13 14">
    <name type="scientific">Weissella oryzae (strain DSM 25784 / JCM 18191 / LMG 30913 / SG25)</name>
    <dbReference type="NCBI Taxonomy" id="1329250"/>
    <lineage>
        <taxon>Bacteria</taxon>
        <taxon>Bacillati</taxon>
        <taxon>Bacillota</taxon>
        <taxon>Bacilli</taxon>
        <taxon>Lactobacillales</taxon>
        <taxon>Lactobacillaceae</taxon>
        <taxon>Weissella</taxon>
    </lineage>
</organism>
<comment type="catalytic activity">
    <reaction evidence="10">
        <text>Mur2Ac(oyl-L-Ala-gamma-D-Glu-L-Lys-D-Ala-D-Ala)-di-trans,octa-cis-undecaprenyl diphosphate + UDP-N-acetyl-alpha-D-glucosamine = beta-D-GlcNAc-(1-&gt;4)-Mur2Ac(oyl-L-Ala-gamma-D-Glu-L-Lys-D-Ala-D-Ala)-di-trans,octa-cis-undecaprenyl diphosphate + UDP + H(+)</text>
        <dbReference type="Rhea" id="RHEA:23192"/>
        <dbReference type="ChEBI" id="CHEBI:15378"/>
        <dbReference type="ChEBI" id="CHEBI:57705"/>
        <dbReference type="ChEBI" id="CHEBI:58223"/>
        <dbReference type="ChEBI" id="CHEBI:60032"/>
        <dbReference type="ChEBI" id="CHEBI:60033"/>
        <dbReference type="EC" id="2.4.1.227"/>
    </reaction>
</comment>
<evidence type="ECO:0000256" key="1">
    <source>
        <dbReference type="ARBA" id="ARBA00022475"/>
    </source>
</evidence>
<dbReference type="Pfam" id="PF03033">
    <property type="entry name" value="Glyco_transf_28"/>
    <property type="match status" value="1"/>
</dbReference>
<keyword evidence="3 10" id="KW-0328">Glycosyltransferase</keyword>
<feature type="binding site" evidence="10">
    <location>
        <position position="124"/>
    </location>
    <ligand>
        <name>UDP-N-acetyl-alpha-D-glucosamine</name>
        <dbReference type="ChEBI" id="CHEBI:57705"/>
    </ligand>
</feature>
<dbReference type="GO" id="GO:0008360">
    <property type="term" value="P:regulation of cell shape"/>
    <property type="evidence" value="ECO:0007669"/>
    <property type="project" value="UniProtKB-KW"/>
</dbReference>
<dbReference type="InterPro" id="IPR007235">
    <property type="entry name" value="Glyco_trans_28_C"/>
</dbReference>
<feature type="domain" description="Glycosyl transferase family 28 C-terminal" evidence="12">
    <location>
        <begin position="188"/>
        <end position="354"/>
    </location>
</feature>
<feature type="binding site" evidence="10">
    <location>
        <position position="297"/>
    </location>
    <ligand>
        <name>UDP-N-acetyl-alpha-D-glucosamine</name>
        <dbReference type="ChEBI" id="CHEBI:57705"/>
    </ligand>
</feature>
<dbReference type="GO" id="GO:0071555">
    <property type="term" value="P:cell wall organization"/>
    <property type="evidence" value="ECO:0007669"/>
    <property type="project" value="UniProtKB-KW"/>
</dbReference>
<dbReference type="RefSeq" id="WP_027698728.1">
    <property type="nucleotide sequence ID" value="NZ_DF820487.1"/>
</dbReference>
<evidence type="ECO:0000256" key="7">
    <source>
        <dbReference type="ARBA" id="ARBA00023136"/>
    </source>
</evidence>
<dbReference type="EC" id="2.4.1.227" evidence="10"/>
<dbReference type="PANTHER" id="PTHR21015:SF22">
    <property type="entry name" value="GLYCOSYLTRANSFERASE"/>
    <property type="match status" value="1"/>
</dbReference>
<dbReference type="NCBIfam" id="TIGR01133">
    <property type="entry name" value="murG"/>
    <property type="match status" value="1"/>
</dbReference>
<keyword evidence="5 10" id="KW-0133">Cell shape</keyword>
<feature type="domain" description="Glycosyltransferase family 28 N-terminal" evidence="11">
    <location>
        <begin position="3"/>
        <end position="142"/>
    </location>
</feature>
<gene>
    <name evidence="10 13" type="primary">murG</name>
    <name evidence="13" type="ORF">WOSG25_040750</name>
</gene>
<name>A0A069CS47_WEIOS</name>
<dbReference type="GO" id="GO:0005975">
    <property type="term" value="P:carbohydrate metabolic process"/>
    <property type="evidence" value="ECO:0007669"/>
    <property type="project" value="InterPro"/>
</dbReference>
<dbReference type="eggNOG" id="COG0707">
    <property type="taxonomic scope" value="Bacteria"/>
</dbReference>
<dbReference type="SUPFAM" id="SSF53756">
    <property type="entry name" value="UDP-Glycosyltransferase/glycogen phosphorylase"/>
    <property type="match status" value="1"/>
</dbReference>
<keyword evidence="14" id="KW-1185">Reference proteome</keyword>
<dbReference type="GO" id="GO:0051301">
    <property type="term" value="P:cell division"/>
    <property type="evidence" value="ECO:0007669"/>
    <property type="project" value="UniProtKB-KW"/>
</dbReference>
<evidence type="ECO:0000256" key="10">
    <source>
        <dbReference type="HAMAP-Rule" id="MF_00033"/>
    </source>
</evidence>
<comment type="subcellular location">
    <subcellularLocation>
        <location evidence="10">Cell membrane</location>
        <topology evidence="10">Peripheral membrane protein</topology>
        <orientation evidence="10">Cytoplasmic side</orientation>
    </subcellularLocation>
</comment>
<sequence>MRIIISGGGTGGHIYPALATLNKLRALKPDTAVLYIGSERGLEGKIVPEAGYDFASVKVQGFKRSLSPDNFKTVYLFLKAVHESERLIRKFKPDVVVGTGGYVSGPVVYAAQRLGIPTVIHEQNSVIGVTNRFLARKITKVGVAFPAALAAFKPNLATVVGNPRAQEVVETNGKYDWQGLGLKAGQPTVLIFGGSQGALKLNHAMVDAIKVFNRSKYQVIFVTGAKRYAEVNEEITSKGINVADNIAVVPYINNMPQLMPQVDLIVGRAGATSIAEQTALGKPMVLIPSPYVTNDHQTKNAQALVDVGAASLITEANLTGGHLFDVINDLMQDADKRQAMAGAAKKIGVPNAADLFVNLIESVIKE</sequence>
<dbReference type="HAMAP" id="MF_00033">
    <property type="entry name" value="MurG"/>
    <property type="match status" value="1"/>
</dbReference>
<evidence type="ECO:0000256" key="6">
    <source>
        <dbReference type="ARBA" id="ARBA00022984"/>
    </source>
</evidence>
<evidence type="ECO:0000256" key="4">
    <source>
        <dbReference type="ARBA" id="ARBA00022679"/>
    </source>
</evidence>
<evidence type="ECO:0000259" key="11">
    <source>
        <dbReference type="Pfam" id="PF03033"/>
    </source>
</evidence>
<protein>
    <recommendedName>
        <fullName evidence="10">UDP-N-acetylglucosamine--N-acetylmuramyl-(pentapeptide) pyrophosphoryl-undecaprenol N-acetylglucosamine transferase</fullName>
        <ecNumber evidence="10">2.4.1.227</ecNumber>
    </recommendedName>
    <alternativeName>
        <fullName evidence="10">Undecaprenyl-PP-MurNAc-pentapeptide-UDPGlcNAc GlcNAc transferase</fullName>
    </alternativeName>
</protein>
<evidence type="ECO:0000313" key="13">
    <source>
        <dbReference type="EMBL" id="GAK30635.1"/>
    </source>
</evidence>
<feature type="binding site" evidence="10">
    <location>
        <position position="252"/>
    </location>
    <ligand>
        <name>UDP-N-acetyl-alpha-D-glucosamine</name>
        <dbReference type="ChEBI" id="CHEBI:57705"/>
    </ligand>
</feature>
<dbReference type="EMBL" id="DF820487">
    <property type="protein sequence ID" value="GAK30635.1"/>
    <property type="molecule type" value="Genomic_DNA"/>
</dbReference>
<comment type="similarity">
    <text evidence="10">Belongs to the glycosyltransferase 28 family. MurG subfamily.</text>
</comment>
<dbReference type="Pfam" id="PF04101">
    <property type="entry name" value="Glyco_tran_28_C"/>
    <property type="match status" value="1"/>
</dbReference>
<dbReference type="Proteomes" id="UP000030643">
    <property type="component" value="Unassembled WGS sequence"/>
</dbReference>
<comment type="pathway">
    <text evidence="10">Cell wall biogenesis; peptidoglycan biosynthesis.</text>
</comment>
<reference evidence="14" key="1">
    <citation type="journal article" date="2014" name="Genome Announc.">
        <title>Draft genome sequence of Weissella oryzae SG25T, isolated from fermented rice grains.</title>
        <authorList>
            <person name="Tanizawa Y."/>
            <person name="Fujisawa T."/>
            <person name="Mochizuki T."/>
            <person name="Kaminuma E."/>
            <person name="Suzuki Y."/>
            <person name="Nakamura Y."/>
            <person name="Tohno M."/>
        </authorList>
    </citation>
    <scope>NUCLEOTIDE SEQUENCE [LARGE SCALE GENOMIC DNA]</scope>
    <source>
        <strain evidence="14">DSM 25784 / JCM 18191 / LMG 30913 / SG25</strain>
    </source>
</reference>
<proteinExistence type="inferred from homology"/>
<evidence type="ECO:0000256" key="2">
    <source>
        <dbReference type="ARBA" id="ARBA00022618"/>
    </source>
</evidence>
<evidence type="ECO:0000256" key="5">
    <source>
        <dbReference type="ARBA" id="ARBA00022960"/>
    </source>
</evidence>
<keyword evidence="9 10" id="KW-0961">Cell wall biogenesis/degradation</keyword>
<dbReference type="InterPro" id="IPR004276">
    <property type="entry name" value="GlycoTrans_28_N"/>
</dbReference>
<dbReference type="InterPro" id="IPR006009">
    <property type="entry name" value="GlcNAc_MurG"/>
</dbReference>
<keyword evidence="6 10" id="KW-0573">Peptidoglycan synthesis</keyword>
<keyword evidence="7 10" id="KW-0472">Membrane</keyword>
<dbReference type="OrthoDB" id="9808936at2"/>